<name>A0ABW4ZM12_9SPHI</name>
<protein>
    <submittedName>
        <fullName evidence="1">DUF2851 family protein</fullName>
    </submittedName>
</protein>
<gene>
    <name evidence="1" type="ORF">ACFSJU_09740</name>
</gene>
<evidence type="ECO:0000313" key="1">
    <source>
        <dbReference type="EMBL" id="MFD2162672.1"/>
    </source>
</evidence>
<proteinExistence type="predicted"/>
<dbReference type="InterPro" id="IPR021272">
    <property type="entry name" value="DUF2851"/>
</dbReference>
<dbReference type="RefSeq" id="WP_255903143.1">
    <property type="nucleotide sequence ID" value="NZ_JAFMZO010000003.1"/>
</dbReference>
<reference evidence="2" key="1">
    <citation type="journal article" date="2019" name="Int. J. Syst. Evol. Microbiol.">
        <title>The Global Catalogue of Microorganisms (GCM) 10K type strain sequencing project: providing services to taxonomists for standard genome sequencing and annotation.</title>
        <authorList>
            <consortium name="The Broad Institute Genomics Platform"/>
            <consortium name="The Broad Institute Genome Sequencing Center for Infectious Disease"/>
            <person name="Wu L."/>
            <person name="Ma J."/>
        </authorList>
    </citation>
    <scope>NUCLEOTIDE SEQUENCE [LARGE SCALE GENOMIC DNA]</scope>
    <source>
        <strain evidence="2">KCTC 42217</strain>
    </source>
</reference>
<organism evidence="1 2">
    <name type="scientific">Paradesertivirga mongoliensis</name>
    <dbReference type="NCBI Taxonomy" id="2100740"/>
    <lineage>
        <taxon>Bacteria</taxon>
        <taxon>Pseudomonadati</taxon>
        <taxon>Bacteroidota</taxon>
        <taxon>Sphingobacteriia</taxon>
        <taxon>Sphingobacteriales</taxon>
        <taxon>Sphingobacteriaceae</taxon>
        <taxon>Paradesertivirga</taxon>
    </lineage>
</organism>
<dbReference type="Pfam" id="PF11013">
    <property type="entry name" value="DUF2851"/>
    <property type="match status" value="1"/>
</dbReference>
<dbReference type="EMBL" id="JBHUHZ010000001">
    <property type="protein sequence ID" value="MFD2162672.1"/>
    <property type="molecule type" value="Genomic_DNA"/>
</dbReference>
<evidence type="ECO:0000313" key="2">
    <source>
        <dbReference type="Proteomes" id="UP001597387"/>
    </source>
</evidence>
<dbReference type="Proteomes" id="UP001597387">
    <property type="component" value="Unassembled WGS sequence"/>
</dbReference>
<sequence length="210" mass="24081">MQIEALVFGQAGFLEEDLKDDFQEKLRKEYTFLRLKYNLKPVDRYLWKFLRLRPQNFPTLRLAQFSALVVKSSHLFSKVLEIKNSKGIFALFENLPVSSYWESHYRFGKDAEGVSVQLGNSSIDNILLNSVALSLFSYGKYTGSEDIRDRAVNLLETIPFESNQITKRFVEIGVKKGNADRSQALLHLKKSYCDLKKCLNCAVGTKIVNP</sequence>
<keyword evidence="2" id="KW-1185">Reference proteome</keyword>
<comment type="caution">
    <text evidence="1">The sequence shown here is derived from an EMBL/GenBank/DDBJ whole genome shotgun (WGS) entry which is preliminary data.</text>
</comment>
<accession>A0ABW4ZM12</accession>